<dbReference type="EMBL" id="HF563609">
    <property type="protein sequence ID" value="CDI40258.1"/>
    <property type="molecule type" value="Genomic_DNA"/>
</dbReference>
<sequence length="153" mass="17472">MDKKKIFLYITTIILVLILSLTAYLALKNRSIPSFKPEDFNVELLSVTVDRNMTHKEYYRISYEILIKNNVPKPLRIEAFGYFGKTAENLLAENGLLPYLELGVGKFPANAAVTTHAGITVTPDIYEKCRKDFNDLTIVLVINGRDKLQYKLK</sequence>
<keyword evidence="1" id="KW-0812">Transmembrane</keyword>
<dbReference type="Proteomes" id="UP000010802">
    <property type="component" value="Chromosome"/>
</dbReference>
<accession>F4LRH8</accession>
<evidence type="ECO:0000313" key="2">
    <source>
        <dbReference type="EMBL" id="CDI40258.1"/>
    </source>
</evidence>
<gene>
    <name evidence="2" type="ordered locus">TEPIRE1_0026</name>
</gene>
<dbReference type="KEGG" id="tep:TepRe1_0026"/>
<dbReference type="AlphaFoldDB" id="F4LRH8"/>
<dbReference type="HOGENOM" id="CLU_1712383_0_0_9"/>
<dbReference type="RefSeq" id="WP_013777165.1">
    <property type="nucleotide sequence ID" value="NC_015519.1"/>
</dbReference>
<evidence type="ECO:0000313" key="3">
    <source>
        <dbReference type="Proteomes" id="UP000010802"/>
    </source>
</evidence>
<keyword evidence="1" id="KW-1133">Transmembrane helix</keyword>
<keyword evidence="1" id="KW-0472">Membrane</keyword>
<keyword evidence="3" id="KW-1185">Reference proteome</keyword>
<proteinExistence type="predicted"/>
<reference evidence="3" key="1">
    <citation type="journal article" date="2013" name="Genome Announc.">
        <title>First genome sequence of a syntrophic acetate-oxidizing bacterium, Tepidanaerobacter acetatoxydans strain Re1.</title>
        <authorList>
            <person name="Manzoor S."/>
            <person name="Bongcam-Rudloff E."/>
            <person name="Schnurer A."/>
            <person name="Muller B."/>
        </authorList>
    </citation>
    <scope>NUCLEOTIDE SEQUENCE [LARGE SCALE GENOMIC DNA]</scope>
    <source>
        <strain evidence="3">Re1</strain>
    </source>
</reference>
<protein>
    <submittedName>
        <fullName evidence="2">Uncharacterized protein</fullName>
    </submittedName>
</protein>
<dbReference type="STRING" id="1209989.TepRe1_0026"/>
<evidence type="ECO:0000256" key="1">
    <source>
        <dbReference type="SAM" id="Phobius"/>
    </source>
</evidence>
<dbReference type="KEGG" id="tae:TepiRe1_0026"/>
<organism evidence="2 3">
    <name type="scientific">Tepidanaerobacter acetatoxydans (strain DSM 21804 / JCM 16047 / Re1)</name>
    <dbReference type="NCBI Taxonomy" id="1209989"/>
    <lineage>
        <taxon>Bacteria</taxon>
        <taxon>Bacillati</taxon>
        <taxon>Bacillota</taxon>
        <taxon>Clostridia</taxon>
        <taxon>Thermosediminibacterales</taxon>
        <taxon>Tepidanaerobacteraceae</taxon>
        <taxon>Tepidanaerobacter</taxon>
    </lineage>
</organism>
<feature type="transmembrane region" description="Helical" evidence="1">
    <location>
        <begin position="6"/>
        <end position="27"/>
    </location>
</feature>
<name>F4LRH8_TEPAE</name>